<dbReference type="PANTHER" id="PTHR22726:SF1">
    <property type="entry name" value="METALLOENDOPEPTIDASE OMA1, MITOCHONDRIAL"/>
    <property type="match status" value="1"/>
</dbReference>
<dbReference type="CDD" id="cd07333">
    <property type="entry name" value="M48C_bepA_like"/>
    <property type="match status" value="1"/>
</dbReference>
<dbReference type="PANTHER" id="PTHR22726">
    <property type="entry name" value="METALLOENDOPEPTIDASE OMA1"/>
    <property type="match status" value="1"/>
</dbReference>
<dbReference type="Pfam" id="PF01435">
    <property type="entry name" value="Peptidase_M48"/>
    <property type="match status" value="1"/>
</dbReference>
<keyword evidence="2" id="KW-0479">Metal-binding</keyword>
<gene>
    <name evidence="8" type="ORF">DI536_18990</name>
</gene>
<dbReference type="GO" id="GO:0046872">
    <property type="term" value="F:metal ion binding"/>
    <property type="evidence" value="ECO:0007669"/>
    <property type="project" value="UniProtKB-KW"/>
</dbReference>
<keyword evidence="4 6" id="KW-0862">Zinc</keyword>
<dbReference type="GO" id="GO:0051603">
    <property type="term" value="P:proteolysis involved in protein catabolic process"/>
    <property type="evidence" value="ECO:0007669"/>
    <property type="project" value="TreeGrafter"/>
</dbReference>
<comment type="cofactor">
    <cofactor evidence="6">
        <name>Zn(2+)</name>
        <dbReference type="ChEBI" id="CHEBI:29105"/>
    </cofactor>
    <text evidence="6">Binds 1 zinc ion per subunit.</text>
</comment>
<evidence type="ECO:0000256" key="6">
    <source>
        <dbReference type="RuleBase" id="RU003983"/>
    </source>
</evidence>
<keyword evidence="5 6" id="KW-0482">Metalloprotease</keyword>
<dbReference type="Proteomes" id="UP000249061">
    <property type="component" value="Unassembled WGS sequence"/>
</dbReference>
<dbReference type="Gene3D" id="3.30.2010.10">
    <property type="entry name" value="Metalloproteases ('zincins'), catalytic domain"/>
    <property type="match status" value="1"/>
</dbReference>
<evidence type="ECO:0000256" key="2">
    <source>
        <dbReference type="ARBA" id="ARBA00022723"/>
    </source>
</evidence>
<evidence type="ECO:0000256" key="1">
    <source>
        <dbReference type="ARBA" id="ARBA00022670"/>
    </source>
</evidence>
<evidence type="ECO:0000256" key="4">
    <source>
        <dbReference type="ARBA" id="ARBA00022833"/>
    </source>
</evidence>
<comment type="caution">
    <text evidence="8">The sequence shown here is derived from an EMBL/GenBank/DDBJ whole genome shotgun (WGS) entry which is preliminary data.</text>
</comment>
<protein>
    <submittedName>
        <fullName evidence="8">Peptidase M48</fullName>
    </submittedName>
</protein>
<dbReference type="GO" id="GO:0004222">
    <property type="term" value="F:metalloendopeptidase activity"/>
    <property type="evidence" value="ECO:0007669"/>
    <property type="project" value="InterPro"/>
</dbReference>
<sequence length="270" mass="29255">MRSLVPVTMSFALAVSGCSLTQRRDTEKAIAASLISDEQEFQLGLQVHEELKGQNIKFLNNQKVELYVESLARKLIEQANKERQLSWKWYVIDDPATINAFATPGGRIYVYTGLLLAADNEAEVIGVLGHEIGHVVGRHSARQLVAAQGLQTVSDMALGKDAADVAKVAAGLVGKGATLAYGRDMELEADHYGARYSSGANYDPRGLATFFEKLKAKYGDTPAVLTFLSTHPANSERITKVNEIIAAENLRGTELGVPTLKAIQAELGKK</sequence>
<keyword evidence="1 6" id="KW-0645">Protease</keyword>
<comment type="similarity">
    <text evidence="6">Belongs to the peptidase M48 family.</text>
</comment>
<dbReference type="InterPro" id="IPR051156">
    <property type="entry name" value="Mito/Outer_Membr_Metalloprot"/>
</dbReference>
<name>A0A2W5V4U1_9BACT</name>
<dbReference type="GO" id="GO:0016020">
    <property type="term" value="C:membrane"/>
    <property type="evidence" value="ECO:0007669"/>
    <property type="project" value="TreeGrafter"/>
</dbReference>
<reference evidence="8 9" key="1">
    <citation type="submission" date="2017-08" db="EMBL/GenBank/DDBJ databases">
        <title>Infants hospitalized years apart are colonized by the same room-sourced microbial strains.</title>
        <authorList>
            <person name="Brooks B."/>
            <person name="Olm M.R."/>
            <person name="Firek B.A."/>
            <person name="Baker R."/>
            <person name="Thomas B.C."/>
            <person name="Morowitz M.J."/>
            <person name="Banfield J.F."/>
        </authorList>
    </citation>
    <scope>NUCLEOTIDE SEQUENCE [LARGE SCALE GENOMIC DNA]</scope>
    <source>
        <strain evidence="8">S2_003_000_R2_14</strain>
    </source>
</reference>
<evidence type="ECO:0000259" key="7">
    <source>
        <dbReference type="Pfam" id="PF01435"/>
    </source>
</evidence>
<dbReference type="PROSITE" id="PS51257">
    <property type="entry name" value="PROKAR_LIPOPROTEIN"/>
    <property type="match status" value="1"/>
</dbReference>
<dbReference type="InterPro" id="IPR001915">
    <property type="entry name" value="Peptidase_M48"/>
</dbReference>
<keyword evidence="3 6" id="KW-0378">Hydrolase</keyword>
<dbReference type="AlphaFoldDB" id="A0A2W5V4U1"/>
<proteinExistence type="inferred from homology"/>
<dbReference type="EMBL" id="QFQP01000016">
    <property type="protein sequence ID" value="PZR10764.1"/>
    <property type="molecule type" value="Genomic_DNA"/>
</dbReference>
<evidence type="ECO:0000313" key="9">
    <source>
        <dbReference type="Proteomes" id="UP000249061"/>
    </source>
</evidence>
<accession>A0A2W5V4U1</accession>
<evidence type="ECO:0000256" key="5">
    <source>
        <dbReference type="ARBA" id="ARBA00023049"/>
    </source>
</evidence>
<evidence type="ECO:0000256" key="3">
    <source>
        <dbReference type="ARBA" id="ARBA00022801"/>
    </source>
</evidence>
<feature type="domain" description="Peptidase M48" evidence="7">
    <location>
        <begin position="65"/>
        <end position="244"/>
    </location>
</feature>
<organism evidence="8 9">
    <name type="scientific">Archangium gephyra</name>
    <dbReference type="NCBI Taxonomy" id="48"/>
    <lineage>
        <taxon>Bacteria</taxon>
        <taxon>Pseudomonadati</taxon>
        <taxon>Myxococcota</taxon>
        <taxon>Myxococcia</taxon>
        <taxon>Myxococcales</taxon>
        <taxon>Cystobacterineae</taxon>
        <taxon>Archangiaceae</taxon>
        <taxon>Archangium</taxon>
    </lineage>
</organism>
<evidence type="ECO:0000313" key="8">
    <source>
        <dbReference type="EMBL" id="PZR10764.1"/>
    </source>
</evidence>